<feature type="compositionally biased region" description="Low complexity" evidence="1">
    <location>
        <begin position="167"/>
        <end position="179"/>
    </location>
</feature>
<reference evidence="2" key="1">
    <citation type="journal article" date="2018" name="Genome Biol. Evol.">
        <title>Genomics and development of Lentinus tigrinus, a white-rot wood-decaying mushroom with dimorphic fruiting bodies.</title>
        <authorList>
            <person name="Wu B."/>
            <person name="Xu Z."/>
            <person name="Knudson A."/>
            <person name="Carlson A."/>
            <person name="Chen N."/>
            <person name="Kovaka S."/>
            <person name="LaButti K."/>
            <person name="Lipzen A."/>
            <person name="Pennachio C."/>
            <person name="Riley R."/>
            <person name="Schakwitz W."/>
            <person name="Umezawa K."/>
            <person name="Ohm R.A."/>
            <person name="Grigoriev I.V."/>
            <person name="Nagy L.G."/>
            <person name="Gibbons J."/>
            <person name="Hibbett D."/>
        </authorList>
    </citation>
    <scope>NUCLEOTIDE SEQUENCE [LARGE SCALE GENOMIC DNA]</scope>
    <source>
        <strain evidence="2">ALCF2SS1-6</strain>
    </source>
</reference>
<feature type="compositionally biased region" description="Pro residues" evidence="1">
    <location>
        <begin position="92"/>
        <end position="107"/>
    </location>
</feature>
<dbReference type="Proteomes" id="UP000313359">
    <property type="component" value="Unassembled WGS sequence"/>
</dbReference>
<gene>
    <name evidence="2" type="ORF">L227DRAFT_605332</name>
</gene>
<protein>
    <submittedName>
        <fullName evidence="2">Uncharacterized protein</fullName>
    </submittedName>
</protein>
<name>A0A5C2SSN6_9APHY</name>
<feature type="compositionally biased region" description="Pro residues" evidence="1">
    <location>
        <begin position="152"/>
        <end position="166"/>
    </location>
</feature>
<feature type="compositionally biased region" description="Polar residues" evidence="1">
    <location>
        <begin position="142"/>
        <end position="151"/>
    </location>
</feature>
<feature type="region of interest" description="Disordered" evidence="1">
    <location>
        <begin position="74"/>
        <end position="179"/>
    </location>
</feature>
<keyword evidence="3" id="KW-1185">Reference proteome</keyword>
<evidence type="ECO:0000313" key="3">
    <source>
        <dbReference type="Proteomes" id="UP000313359"/>
    </source>
</evidence>
<accession>A0A5C2SSN6</accession>
<proteinExistence type="predicted"/>
<organism evidence="2 3">
    <name type="scientific">Lentinus tigrinus ALCF2SS1-6</name>
    <dbReference type="NCBI Taxonomy" id="1328759"/>
    <lineage>
        <taxon>Eukaryota</taxon>
        <taxon>Fungi</taxon>
        <taxon>Dikarya</taxon>
        <taxon>Basidiomycota</taxon>
        <taxon>Agaricomycotina</taxon>
        <taxon>Agaricomycetes</taxon>
        <taxon>Polyporales</taxon>
        <taxon>Polyporaceae</taxon>
        <taxon>Lentinus</taxon>
    </lineage>
</organism>
<evidence type="ECO:0000256" key="1">
    <source>
        <dbReference type="SAM" id="MobiDB-lite"/>
    </source>
</evidence>
<dbReference type="EMBL" id="ML122250">
    <property type="protein sequence ID" value="RPD66895.1"/>
    <property type="molecule type" value="Genomic_DNA"/>
</dbReference>
<dbReference type="AlphaFoldDB" id="A0A5C2SSN6"/>
<evidence type="ECO:0000313" key="2">
    <source>
        <dbReference type="EMBL" id="RPD66895.1"/>
    </source>
</evidence>
<sequence>MTDSFTSFRRFVQPYGDIDSPAVTIDGELITTRELVDAYLVAVPTFNAVLRELRACPFPTAVDVLNAVLSADESHVGGPHRKRKREAAAKASPPPHSPPPPPQPPIIPSSSAPASPRPSTPDLMVIEGFNMTTVLPPDRTPRASSSHLPTTGPSPAPQVAKPPPLTRVPLLVRLPPTSP</sequence>